<keyword evidence="3" id="KW-0472">Membrane</keyword>
<keyword evidence="1" id="KW-0433">Leucine-rich repeat</keyword>
<feature type="signal peptide" evidence="4">
    <location>
        <begin position="1"/>
        <end position="15"/>
    </location>
</feature>
<keyword evidence="3" id="KW-0812">Transmembrane</keyword>
<organism evidence="5 6">
    <name type="scientific">Acanthoscelides obtectus</name>
    <name type="common">Bean weevil</name>
    <name type="synonym">Bruchus obtectus</name>
    <dbReference type="NCBI Taxonomy" id="200917"/>
    <lineage>
        <taxon>Eukaryota</taxon>
        <taxon>Metazoa</taxon>
        <taxon>Ecdysozoa</taxon>
        <taxon>Arthropoda</taxon>
        <taxon>Hexapoda</taxon>
        <taxon>Insecta</taxon>
        <taxon>Pterygota</taxon>
        <taxon>Neoptera</taxon>
        <taxon>Endopterygota</taxon>
        <taxon>Coleoptera</taxon>
        <taxon>Polyphaga</taxon>
        <taxon>Cucujiformia</taxon>
        <taxon>Chrysomeloidea</taxon>
        <taxon>Chrysomelidae</taxon>
        <taxon>Bruchinae</taxon>
        <taxon>Bruchini</taxon>
        <taxon>Acanthoscelides</taxon>
    </lineage>
</organism>
<dbReference type="InterPro" id="IPR003591">
    <property type="entry name" value="Leu-rich_rpt_typical-subtyp"/>
</dbReference>
<dbReference type="PANTHER" id="PTHR45712">
    <property type="entry name" value="AGAP008170-PA"/>
    <property type="match status" value="1"/>
</dbReference>
<dbReference type="SMART" id="SM00369">
    <property type="entry name" value="LRR_TYP"/>
    <property type="match status" value="7"/>
</dbReference>
<evidence type="ECO:0000256" key="3">
    <source>
        <dbReference type="SAM" id="Phobius"/>
    </source>
</evidence>
<dbReference type="OrthoDB" id="635273at2759"/>
<keyword evidence="6" id="KW-1185">Reference proteome</keyword>
<comment type="caution">
    <text evidence="5">The sequence shown here is derived from an EMBL/GenBank/DDBJ whole genome shotgun (WGS) entry which is preliminary data.</text>
</comment>
<feature type="chain" id="PRO_5040409457" evidence="4">
    <location>
        <begin position="16"/>
        <end position="460"/>
    </location>
</feature>
<proteinExistence type="predicted"/>
<dbReference type="PRINTS" id="PR00019">
    <property type="entry name" value="LEURICHRPT"/>
</dbReference>
<dbReference type="InterPro" id="IPR050333">
    <property type="entry name" value="SLRP"/>
</dbReference>
<dbReference type="InterPro" id="IPR032675">
    <property type="entry name" value="LRR_dom_sf"/>
</dbReference>
<dbReference type="PANTHER" id="PTHR45712:SF22">
    <property type="entry name" value="INSULIN-LIKE GROWTH FACTOR-BINDING PROTEIN COMPLEX ACID LABILE SUBUNIT"/>
    <property type="match status" value="1"/>
</dbReference>
<feature type="transmembrane region" description="Helical" evidence="3">
    <location>
        <begin position="413"/>
        <end position="433"/>
    </location>
</feature>
<protein>
    <submittedName>
        <fullName evidence="5">Uncharacterized protein</fullName>
    </submittedName>
</protein>
<keyword evidence="4" id="KW-0732">Signal</keyword>
<dbReference type="PROSITE" id="PS51450">
    <property type="entry name" value="LRR"/>
    <property type="match status" value="4"/>
</dbReference>
<keyword evidence="2" id="KW-0677">Repeat</keyword>
<dbReference type="EMBL" id="CAKOFQ010006758">
    <property type="protein sequence ID" value="CAH1968921.1"/>
    <property type="molecule type" value="Genomic_DNA"/>
</dbReference>
<gene>
    <name evidence="5" type="ORF">ACAOBT_LOCUS8138</name>
</gene>
<reference evidence="5" key="1">
    <citation type="submission" date="2022-03" db="EMBL/GenBank/DDBJ databases">
        <authorList>
            <person name="Sayadi A."/>
        </authorList>
    </citation>
    <scope>NUCLEOTIDE SEQUENCE</scope>
</reference>
<dbReference type="AlphaFoldDB" id="A0A9P0KE25"/>
<accession>A0A9P0KE25</accession>
<dbReference type="Pfam" id="PF13855">
    <property type="entry name" value="LRR_8"/>
    <property type="match status" value="3"/>
</dbReference>
<keyword evidence="3" id="KW-1133">Transmembrane helix</keyword>
<evidence type="ECO:0000313" key="6">
    <source>
        <dbReference type="Proteomes" id="UP001152888"/>
    </source>
</evidence>
<evidence type="ECO:0000313" key="5">
    <source>
        <dbReference type="EMBL" id="CAH1968921.1"/>
    </source>
</evidence>
<evidence type="ECO:0000256" key="4">
    <source>
        <dbReference type="SAM" id="SignalP"/>
    </source>
</evidence>
<dbReference type="Pfam" id="PF00560">
    <property type="entry name" value="LRR_1"/>
    <property type="match status" value="1"/>
</dbReference>
<dbReference type="SUPFAM" id="SSF52058">
    <property type="entry name" value="L domain-like"/>
    <property type="match status" value="1"/>
</dbReference>
<dbReference type="Gene3D" id="3.80.10.10">
    <property type="entry name" value="Ribonuclease Inhibitor"/>
    <property type="match status" value="2"/>
</dbReference>
<evidence type="ECO:0000256" key="1">
    <source>
        <dbReference type="ARBA" id="ARBA00022614"/>
    </source>
</evidence>
<sequence length="460" mass="52852">MKLIVIITFIYLCSADGVFQNSSHICDTCNCHETENEFILNCVDKRFTHVLADWPHHNKSLIADFSYNNISTLEKLPTSNYSVRLMFDHCNIKSLEPGILVNVVKVELLDLSYNLLTTEKIDGIDFKGPYVKEKYFPTALKHLNLAYNLIHTLPEKLFESMPHLEDLNLAGNGFSVLDFNSQHALSSLSKLKRLNLSNNGLTELVGDAVRNLTDLEELDLSYNKLDFVPNTLDYLKKNLKVLDLSNNPIYKLNDKSFLGLNLKYLYLNNLPRVKAVGPNTFATLPMLKKLEMCNNIHLRDIDREAFSPKQELVELYLNNNSLVEISYHLLQWKTLEIFEIMENPLSCTCDLYNISRDLKKDITRNLDGPSCVHSNGNGQMIYRLKEASVCTGKPYDFDIDYAEEHFEMLRVTIISLSSILVVMMLILTVIAILRYRRGTVVRNYPFTVQVSYNPLENRPF</sequence>
<name>A0A9P0KE25_ACAOB</name>
<evidence type="ECO:0000256" key="2">
    <source>
        <dbReference type="ARBA" id="ARBA00022737"/>
    </source>
</evidence>
<dbReference type="Proteomes" id="UP001152888">
    <property type="component" value="Unassembled WGS sequence"/>
</dbReference>
<dbReference type="InterPro" id="IPR001611">
    <property type="entry name" value="Leu-rich_rpt"/>
</dbReference>
<dbReference type="SMART" id="SM00365">
    <property type="entry name" value="LRR_SD22"/>
    <property type="match status" value="4"/>
</dbReference>